<sequence>MANHQDKLIAVLWFYDTRAPQFQVWQNDTGLEQQMSSIN</sequence>
<evidence type="ECO:0000313" key="1">
    <source>
        <dbReference type="EMBL" id="EDP99973.1"/>
    </source>
</evidence>
<protein>
    <submittedName>
        <fullName evidence="1">Uncharacterized protein</fullName>
    </submittedName>
</protein>
<dbReference type="Proteomes" id="UP000005839">
    <property type="component" value="Unassembled WGS sequence"/>
</dbReference>
<evidence type="ECO:0000313" key="2">
    <source>
        <dbReference type="Proteomes" id="UP000005839"/>
    </source>
</evidence>
<dbReference type="AlphaFoldDB" id="A9DF46"/>
<organism evidence="1 2">
    <name type="scientific">Shewanella benthica KT99</name>
    <dbReference type="NCBI Taxonomy" id="314608"/>
    <lineage>
        <taxon>Bacteria</taxon>
        <taxon>Pseudomonadati</taxon>
        <taxon>Pseudomonadota</taxon>
        <taxon>Gammaproteobacteria</taxon>
        <taxon>Alteromonadales</taxon>
        <taxon>Shewanellaceae</taxon>
        <taxon>Shewanella</taxon>
    </lineage>
</organism>
<proteinExistence type="predicted"/>
<dbReference type="EMBL" id="ABIC01000028">
    <property type="protein sequence ID" value="EDP99973.1"/>
    <property type="molecule type" value="Genomic_DNA"/>
</dbReference>
<accession>A9DF46</accession>
<comment type="caution">
    <text evidence="1">The sequence shown here is derived from an EMBL/GenBank/DDBJ whole genome shotgun (WGS) entry which is preliminary data.</text>
</comment>
<keyword evidence="2" id="KW-1185">Reference proteome</keyword>
<name>A9DF46_9GAMM</name>
<gene>
    <name evidence="1" type="ORF">KT99_16811</name>
</gene>
<reference evidence="1 2" key="1">
    <citation type="submission" date="2007-10" db="EMBL/GenBank/DDBJ databases">
        <authorList>
            <person name="Yayanos A."/>
            <person name="Ferriera S."/>
            <person name="Johnson J."/>
            <person name="Kravitz S."/>
            <person name="Halpern A."/>
            <person name="Remington K."/>
            <person name="Beeson K."/>
            <person name="Tran B."/>
            <person name="Rogers Y.-H."/>
            <person name="Friedman R."/>
            <person name="Venter J.C."/>
        </authorList>
    </citation>
    <scope>NUCLEOTIDE SEQUENCE [LARGE SCALE GENOMIC DNA]</scope>
    <source>
        <strain evidence="1 2">KT99</strain>
    </source>
</reference>